<dbReference type="InterPro" id="IPR008757">
    <property type="entry name" value="Peptidase_M6-like_domain"/>
</dbReference>
<dbReference type="SUPFAM" id="SSF50370">
    <property type="entry name" value="Ricin B-like lectins"/>
    <property type="match status" value="1"/>
</dbReference>
<protein>
    <submittedName>
        <fullName evidence="2">M6 metalloprotease</fullName>
    </submittedName>
</protein>
<dbReference type="PANTHER" id="PTHR41775:SF1">
    <property type="entry name" value="PEPTIDASE M6-LIKE DOMAIN-CONTAINING PROTEIN"/>
    <property type="match status" value="1"/>
</dbReference>
<dbReference type="Gene3D" id="2.80.10.50">
    <property type="match status" value="1"/>
</dbReference>
<accession>A0A6A5TPU0</accession>
<name>A0A6A5TPU0_9PLEO</name>
<organism evidence="2 3">
    <name type="scientific">Byssothecium circinans</name>
    <dbReference type="NCBI Taxonomy" id="147558"/>
    <lineage>
        <taxon>Eukaryota</taxon>
        <taxon>Fungi</taxon>
        <taxon>Dikarya</taxon>
        <taxon>Ascomycota</taxon>
        <taxon>Pezizomycotina</taxon>
        <taxon>Dothideomycetes</taxon>
        <taxon>Pleosporomycetidae</taxon>
        <taxon>Pleosporales</taxon>
        <taxon>Massarineae</taxon>
        <taxon>Massarinaceae</taxon>
        <taxon>Byssothecium</taxon>
    </lineage>
</organism>
<dbReference type="GO" id="GO:0006508">
    <property type="term" value="P:proteolysis"/>
    <property type="evidence" value="ECO:0007669"/>
    <property type="project" value="UniProtKB-KW"/>
</dbReference>
<dbReference type="PROSITE" id="PS50231">
    <property type="entry name" value="RICIN_B_LECTIN"/>
    <property type="match status" value="1"/>
</dbReference>
<reference evidence="2" key="1">
    <citation type="journal article" date="2020" name="Stud. Mycol.">
        <title>101 Dothideomycetes genomes: a test case for predicting lifestyles and emergence of pathogens.</title>
        <authorList>
            <person name="Haridas S."/>
            <person name="Albert R."/>
            <person name="Binder M."/>
            <person name="Bloem J."/>
            <person name="Labutti K."/>
            <person name="Salamov A."/>
            <person name="Andreopoulos B."/>
            <person name="Baker S."/>
            <person name="Barry K."/>
            <person name="Bills G."/>
            <person name="Bluhm B."/>
            <person name="Cannon C."/>
            <person name="Castanera R."/>
            <person name="Culley D."/>
            <person name="Daum C."/>
            <person name="Ezra D."/>
            <person name="Gonzalez J."/>
            <person name="Henrissat B."/>
            <person name="Kuo A."/>
            <person name="Liang C."/>
            <person name="Lipzen A."/>
            <person name="Lutzoni F."/>
            <person name="Magnuson J."/>
            <person name="Mondo S."/>
            <person name="Nolan M."/>
            <person name="Ohm R."/>
            <person name="Pangilinan J."/>
            <person name="Park H.-J."/>
            <person name="Ramirez L."/>
            <person name="Alfaro M."/>
            <person name="Sun H."/>
            <person name="Tritt A."/>
            <person name="Yoshinaga Y."/>
            <person name="Zwiers L.-H."/>
            <person name="Turgeon B."/>
            <person name="Goodwin S."/>
            <person name="Spatafora J."/>
            <person name="Crous P."/>
            <person name="Grigoriev I."/>
        </authorList>
    </citation>
    <scope>NUCLEOTIDE SEQUENCE</scope>
    <source>
        <strain evidence="2">CBS 675.92</strain>
    </source>
</reference>
<keyword evidence="2" id="KW-0645">Protease</keyword>
<dbReference type="InterPro" id="IPR035992">
    <property type="entry name" value="Ricin_B-like_lectins"/>
</dbReference>
<evidence type="ECO:0000313" key="3">
    <source>
        <dbReference type="Proteomes" id="UP000800035"/>
    </source>
</evidence>
<dbReference type="AlphaFoldDB" id="A0A6A5TPU0"/>
<keyword evidence="3" id="KW-1185">Reference proteome</keyword>
<gene>
    <name evidence="2" type="ORF">CC80DRAFT_550982</name>
</gene>
<dbReference type="Pfam" id="PF05547">
    <property type="entry name" value="Peptidase_M6"/>
    <property type="match status" value="1"/>
</dbReference>
<dbReference type="OrthoDB" id="9986966at2759"/>
<dbReference type="CDD" id="cd00161">
    <property type="entry name" value="beta-trefoil_Ricin-like"/>
    <property type="match status" value="1"/>
</dbReference>
<dbReference type="Proteomes" id="UP000800035">
    <property type="component" value="Unassembled WGS sequence"/>
</dbReference>
<keyword evidence="2" id="KW-0378">Hydrolase</keyword>
<proteinExistence type="predicted"/>
<evidence type="ECO:0000313" key="2">
    <source>
        <dbReference type="EMBL" id="KAF1953682.1"/>
    </source>
</evidence>
<sequence length="600" mass="65918">MGPRHCDKPCFVPPHPDLLRTRAQAALLAQNAGSAQAAIQGPASHIGKPAVPGFNDGLIFPAEHYSKPTSIMAMSTAALDRAPLRGSIKVVVVLIEFQDVKMKPGTKERFQELLFSAGNKVSTGSVSDYYLEVSNRNISFEGEVVGPFTVSQTQGYYANHASGMSPTSPNGRDMADETFELAKNSISNWKQYDNDGNGYVDAFIVVHAGAAADETGQTGDIWSFKWVLNSEKSIGVFGWPDLYDTDQTPIFASAGIGNWCLMSGGSWGAGGYRPGDRPCHPSAWCKASQGWIETVVETENHQITLEDVKTGFKTHRLWTNGDTSSQEYYLVENRQLTGFDESLPGAGLLVWHIDDAVFTNRDENHLKVKLMQADGLDELKRRLDWGDNGDPYPGLSNNATFNATSNPNSKAHSSMDTFVSCTNIPASSPSMTFNITVKPIGTPPTGDFDPKKWYRLKNTYNPPTHSLDVINDNGVNSKGLLQTARDGNFSGQHWQIKSNGDGTYFLRTLFLGANRRLDVYGNDMRKPVLQPAGWYSGQYWTITGWGDGTYNLSNAYGGPNLVLDTKEGGPSVWLNDKNTGRPTERWTITPIRDITENQFL</sequence>
<dbReference type="EMBL" id="ML977002">
    <property type="protein sequence ID" value="KAF1953682.1"/>
    <property type="molecule type" value="Genomic_DNA"/>
</dbReference>
<keyword evidence="2" id="KW-0482">Metalloprotease</keyword>
<dbReference type="GO" id="GO:0008237">
    <property type="term" value="F:metallopeptidase activity"/>
    <property type="evidence" value="ECO:0007669"/>
    <property type="project" value="UniProtKB-KW"/>
</dbReference>
<dbReference type="PANTHER" id="PTHR41775">
    <property type="entry name" value="SECRETED PROTEIN-RELATED"/>
    <property type="match status" value="1"/>
</dbReference>
<feature type="domain" description="Peptidase M6-like" evidence="1">
    <location>
        <begin position="104"/>
        <end position="231"/>
    </location>
</feature>
<evidence type="ECO:0000259" key="1">
    <source>
        <dbReference type="Pfam" id="PF05547"/>
    </source>
</evidence>